<dbReference type="InterPro" id="IPR036388">
    <property type="entry name" value="WH-like_DNA-bd_sf"/>
</dbReference>
<feature type="region of interest" description="Disordered" evidence="10">
    <location>
        <begin position="165"/>
        <end position="211"/>
    </location>
</feature>
<evidence type="ECO:0000256" key="8">
    <source>
        <dbReference type="HAMAP-Rule" id="MF_00173"/>
    </source>
</evidence>
<evidence type="ECO:0000256" key="6">
    <source>
        <dbReference type="ARBA" id="ARBA00023125"/>
    </source>
</evidence>
<evidence type="ECO:0000313" key="14">
    <source>
        <dbReference type="Proteomes" id="UP000280726"/>
    </source>
</evidence>
<dbReference type="OrthoDB" id="7060358at2"/>
<dbReference type="RefSeq" id="WP_123917883.1">
    <property type="nucleotide sequence ID" value="NZ_RKRA01000001.1"/>
</dbReference>
<dbReference type="Pfam" id="PF01316">
    <property type="entry name" value="Arg_repressor"/>
    <property type="match status" value="1"/>
</dbReference>
<dbReference type="GO" id="GO:0005737">
    <property type="term" value="C:cytoplasm"/>
    <property type="evidence" value="ECO:0007669"/>
    <property type="project" value="UniProtKB-SubCell"/>
</dbReference>
<dbReference type="NCBIfam" id="TIGR01529">
    <property type="entry name" value="argR_whole"/>
    <property type="match status" value="1"/>
</dbReference>
<dbReference type="SUPFAM" id="SSF55252">
    <property type="entry name" value="C-terminal domain of arginine repressor"/>
    <property type="match status" value="1"/>
</dbReference>
<dbReference type="Proteomes" id="UP000280726">
    <property type="component" value="Unassembled WGS sequence"/>
</dbReference>
<dbReference type="Gene3D" id="3.30.1360.40">
    <property type="match status" value="1"/>
</dbReference>
<evidence type="ECO:0000313" key="13">
    <source>
        <dbReference type="EMBL" id="RPF27960.1"/>
    </source>
</evidence>
<evidence type="ECO:0000259" key="12">
    <source>
        <dbReference type="Pfam" id="PF02863"/>
    </source>
</evidence>
<comment type="similarity">
    <text evidence="2 8">Belongs to the ArgR family.</text>
</comment>
<dbReference type="PANTHER" id="PTHR34471">
    <property type="entry name" value="ARGININE REPRESSOR"/>
    <property type="match status" value="1"/>
</dbReference>
<accession>A0A3N4Z9N4</accession>
<reference evidence="13 14" key="1">
    <citation type="submission" date="2018-11" db="EMBL/GenBank/DDBJ databases">
        <title>Sequencing the genomes of 1000 actinobacteria strains.</title>
        <authorList>
            <person name="Klenk H.-P."/>
        </authorList>
    </citation>
    <scope>NUCLEOTIDE SEQUENCE [LARGE SCALE GENOMIC DNA]</scope>
    <source>
        <strain evidence="13 14">DSM 14418</strain>
    </source>
</reference>
<dbReference type="InterPro" id="IPR020900">
    <property type="entry name" value="Arg_repress_DNA-bd"/>
</dbReference>
<dbReference type="GO" id="GO:0034618">
    <property type="term" value="F:arginine binding"/>
    <property type="evidence" value="ECO:0007669"/>
    <property type="project" value="InterPro"/>
</dbReference>
<evidence type="ECO:0000256" key="2">
    <source>
        <dbReference type="ARBA" id="ARBA00008316"/>
    </source>
</evidence>
<comment type="subcellular location">
    <subcellularLocation>
        <location evidence="1 8">Cytoplasm</location>
    </subcellularLocation>
</comment>
<evidence type="ECO:0000256" key="7">
    <source>
        <dbReference type="ARBA" id="ARBA00023163"/>
    </source>
</evidence>
<name>A0A3N4Z9N4_9MICO</name>
<keyword evidence="3 8" id="KW-0963">Cytoplasm</keyword>
<dbReference type="GO" id="GO:0006526">
    <property type="term" value="P:L-arginine biosynthetic process"/>
    <property type="evidence" value="ECO:0007669"/>
    <property type="project" value="UniProtKB-UniPathway"/>
</dbReference>
<dbReference type="InterPro" id="IPR036251">
    <property type="entry name" value="Arg_repress_C_sf"/>
</dbReference>
<dbReference type="PANTHER" id="PTHR34471:SF1">
    <property type="entry name" value="ARGININE REPRESSOR"/>
    <property type="match status" value="1"/>
</dbReference>
<protein>
    <recommendedName>
        <fullName evidence="8 9">Arginine repressor</fullName>
    </recommendedName>
</protein>
<dbReference type="HAMAP" id="MF_00173">
    <property type="entry name" value="Arg_repressor"/>
    <property type="match status" value="1"/>
</dbReference>
<evidence type="ECO:0000256" key="9">
    <source>
        <dbReference type="NCBIfam" id="TIGR01529"/>
    </source>
</evidence>
<feature type="domain" description="Arginine repressor DNA-binding" evidence="11">
    <location>
        <begin position="9"/>
        <end position="75"/>
    </location>
</feature>
<dbReference type="Gene3D" id="1.10.10.10">
    <property type="entry name" value="Winged helix-like DNA-binding domain superfamily/Winged helix DNA-binding domain"/>
    <property type="match status" value="1"/>
</dbReference>
<dbReference type="GO" id="GO:0003700">
    <property type="term" value="F:DNA-binding transcription factor activity"/>
    <property type="evidence" value="ECO:0007669"/>
    <property type="project" value="UniProtKB-UniRule"/>
</dbReference>
<dbReference type="GO" id="GO:0051259">
    <property type="term" value="P:protein complex oligomerization"/>
    <property type="evidence" value="ECO:0007669"/>
    <property type="project" value="InterPro"/>
</dbReference>
<organism evidence="13 14">
    <name type="scientific">Georgenia muralis</name>
    <dbReference type="NCBI Taxonomy" id="154117"/>
    <lineage>
        <taxon>Bacteria</taxon>
        <taxon>Bacillati</taxon>
        <taxon>Actinomycetota</taxon>
        <taxon>Actinomycetes</taxon>
        <taxon>Micrococcales</taxon>
        <taxon>Bogoriellaceae</taxon>
        <taxon>Georgenia</taxon>
    </lineage>
</organism>
<dbReference type="InterPro" id="IPR036390">
    <property type="entry name" value="WH_DNA-bd_sf"/>
</dbReference>
<dbReference type="AlphaFoldDB" id="A0A3N4Z9N4"/>
<dbReference type="GO" id="GO:0003677">
    <property type="term" value="F:DNA binding"/>
    <property type="evidence" value="ECO:0007669"/>
    <property type="project" value="UniProtKB-KW"/>
</dbReference>
<keyword evidence="4 8" id="KW-0678">Repressor</keyword>
<keyword evidence="7 8" id="KW-0804">Transcription</keyword>
<dbReference type="UniPathway" id="UPA00068"/>
<dbReference type="InterPro" id="IPR001669">
    <property type="entry name" value="Arg_repress"/>
</dbReference>
<evidence type="ECO:0000256" key="3">
    <source>
        <dbReference type="ARBA" id="ARBA00022490"/>
    </source>
</evidence>
<comment type="pathway">
    <text evidence="8">Amino-acid biosynthesis; L-arginine biosynthesis [regulation].</text>
</comment>
<comment type="function">
    <text evidence="8">Regulates arginine biosynthesis genes.</text>
</comment>
<dbReference type="SUPFAM" id="SSF46785">
    <property type="entry name" value="Winged helix' DNA-binding domain"/>
    <property type="match status" value="1"/>
</dbReference>
<dbReference type="Pfam" id="PF02863">
    <property type="entry name" value="Arg_repressor_C"/>
    <property type="match status" value="1"/>
</dbReference>
<proteinExistence type="inferred from homology"/>
<evidence type="ECO:0000259" key="11">
    <source>
        <dbReference type="Pfam" id="PF01316"/>
    </source>
</evidence>
<dbReference type="PRINTS" id="PR01467">
    <property type="entry name" value="ARGREPRESSOR"/>
</dbReference>
<keyword evidence="8" id="KW-0028">Amino-acid biosynthesis</keyword>
<keyword evidence="14" id="KW-1185">Reference proteome</keyword>
<evidence type="ECO:0000256" key="1">
    <source>
        <dbReference type="ARBA" id="ARBA00004496"/>
    </source>
</evidence>
<sequence>MSDVGVAATKAGRHAVIEHILTSAPVRSQTELGEALTARGIRVTQATLSRDLDELRAIKVRGPDGQAVYALPGEGAGGVARSGQGGEDQIAARLQRWCAEVLLTADSTANQVVLRTPPGAAQLLASAIDHSVFPQVLGCIAGDDTVLVVARDRAGAEALTRRLLELAGGRPRPSTDQTDPVGGRPRPTTDQTDPAGAGRAGTNDPGETPDE</sequence>
<evidence type="ECO:0000256" key="10">
    <source>
        <dbReference type="SAM" id="MobiDB-lite"/>
    </source>
</evidence>
<dbReference type="GO" id="GO:1900079">
    <property type="term" value="P:regulation of arginine biosynthetic process"/>
    <property type="evidence" value="ECO:0007669"/>
    <property type="project" value="UniProtKB-UniRule"/>
</dbReference>
<gene>
    <name evidence="8" type="primary">argR</name>
    <name evidence="13" type="ORF">EDD32_2464</name>
</gene>
<feature type="domain" description="Arginine repressor C-terminal" evidence="12">
    <location>
        <begin position="99"/>
        <end position="164"/>
    </location>
</feature>
<dbReference type="InterPro" id="IPR020899">
    <property type="entry name" value="Arg_repress_C"/>
</dbReference>
<keyword evidence="6 8" id="KW-0238">DNA-binding</keyword>
<evidence type="ECO:0000256" key="4">
    <source>
        <dbReference type="ARBA" id="ARBA00022491"/>
    </source>
</evidence>
<dbReference type="EMBL" id="RKRA01000001">
    <property type="protein sequence ID" value="RPF27960.1"/>
    <property type="molecule type" value="Genomic_DNA"/>
</dbReference>
<evidence type="ECO:0000256" key="5">
    <source>
        <dbReference type="ARBA" id="ARBA00023015"/>
    </source>
</evidence>
<comment type="caution">
    <text evidence="13">The sequence shown here is derived from an EMBL/GenBank/DDBJ whole genome shotgun (WGS) entry which is preliminary data.</text>
</comment>
<keyword evidence="5 8" id="KW-0805">Transcription regulation</keyword>
<keyword evidence="8" id="KW-0055">Arginine biosynthesis</keyword>